<evidence type="ECO:0000256" key="14">
    <source>
        <dbReference type="ARBA" id="ARBA00023136"/>
    </source>
</evidence>
<evidence type="ECO:0000256" key="5">
    <source>
        <dbReference type="ARBA" id="ARBA00022519"/>
    </source>
</evidence>
<evidence type="ECO:0000256" key="2">
    <source>
        <dbReference type="ARBA" id="ARBA00004429"/>
    </source>
</evidence>
<dbReference type="AlphaFoldDB" id="A0A6N9T049"/>
<evidence type="ECO:0000313" key="21">
    <source>
        <dbReference type="Proteomes" id="UP000469011"/>
    </source>
</evidence>
<dbReference type="Gene3D" id="3.30.565.10">
    <property type="entry name" value="Histidine kinase-like ATPase, C-terminal domain"/>
    <property type="match status" value="1"/>
</dbReference>
<dbReference type="CDD" id="cd00082">
    <property type="entry name" value="HisKA"/>
    <property type="match status" value="1"/>
</dbReference>
<dbReference type="Gene3D" id="3.30.450.20">
    <property type="entry name" value="PAS domain"/>
    <property type="match status" value="2"/>
</dbReference>
<dbReference type="SUPFAM" id="SSF47384">
    <property type="entry name" value="Homodimeric domain of signal transducing histidine kinase"/>
    <property type="match status" value="1"/>
</dbReference>
<evidence type="ECO:0000256" key="7">
    <source>
        <dbReference type="ARBA" id="ARBA00022679"/>
    </source>
</evidence>
<dbReference type="InterPro" id="IPR005467">
    <property type="entry name" value="His_kinase_dom"/>
</dbReference>
<keyword evidence="7" id="KW-0808">Transferase</keyword>
<evidence type="ECO:0000256" key="17">
    <source>
        <dbReference type="SAM" id="Coils"/>
    </source>
</evidence>
<evidence type="ECO:0000256" key="10">
    <source>
        <dbReference type="ARBA" id="ARBA00022777"/>
    </source>
</evidence>
<evidence type="ECO:0000256" key="4">
    <source>
        <dbReference type="ARBA" id="ARBA00022475"/>
    </source>
</evidence>
<dbReference type="PANTHER" id="PTHR43065:SF46">
    <property type="entry name" value="C4-DICARBOXYLATE TRANSPORT SENSOR PROTEIN DCTB"/>
    <property type="match status" value="1"/>
</dbReference>
<comment type="caution">
    <text evidence="20">The sequence shown here is derived from an EMBL/GenBank/DDBJ whole genome shotgun (WGS) entry which is preliminary data.</text>
</comment>
<evidence type="ECO:0000256" key="12">
    <source>
        <dbReference type="ARBA" id="ARBA00022989"/>
    </source>
</evidence>
<dbReference type="Pfam" id="PF00512">
    <property type="entry name" value="HisKA"/>
    <property type="match status" value="1"/>
</dbReference>
<evidence type="ECO:0000256" key="8">
    <source>
        <dbReference type="ARBA" id="ARBA00022692"/>
    </source>
</evidence>
<dbReference type="InterPro" id="IPR003661">
    <property type="entry name" value="HisK_dim/P_dom"/>
</dbReference>
<dbReference type="EC" id="2.7.13.3" evidence="3"/>
<dbReference type="GO" id="GO:0000155">
    <property type="term" value="F:phosphorelay sensor kinase activity"/>
    <property type="evidence" value="ECO:0007669"/>
    <property type="project" value="InterPro"/>
</dbReference>
<dbReference type="PANTHER" id="PTHR43065">
    <property type="entry name" value="SENSOR HISTIDINE KINASE"/>
    <property type="match status" value="1"/>
</dbReference>
<dbReference type="PIRSF" id="PIRSF036431">
    <property type="entry name" value="STHK_DctB"/>
    <property type="match status" value="1"/>
</dbReference>
<evidence type="ECO:0000256" key="3">
    <source>
        <dbReference type="ARBA" id="ARBA00012438"/>
    </source>
</evidence>
<dbReference type="InterPro" id="IPR036097">
    <property type="entry name" value="HisK_dim/P_sf"/>
</dbReference>
<dbReference type="GO" id="GO:0005886">
    <property type="term" value="C:plasma membrane"/>
    <property type="evidence" value="ECO:0007669"/>
    <property type="project" value="UniProtKB-SubCell"/>
</dbReference>
<reference evidence="20 21" key="1">
    <citation type="submission" date="2020-01" db="EMBL/GenBank/DDBJ databases">
        <title>Jiella pacifica sp. nov.</title>
        <authorList>
            <person name="Xue Z."/>
            <person name="Zhu S."/>
            <person name="Chen J."/>
            <person name="Yang J."/>
        </authorList>
    </citation>
    <scope>NUCLEOTIDE SEQUENCE [LARGE SCALE GENOMIC DNA]</scope>
    <source>
        <strain evidence="20 21">40Bstr34</strain>
    </source>
</reference>
<organism evidence="20 21">
    <name type="scientific">Jiella pacifica</name>
    <dbReference type="NCBI Taxonomy" id="2696469"/>
    <lineage>
        <taxon>Bacteria</taxon>
        <taxon>Pseudomonadati</taxon>
        <taxon>Pseudomonadota</taxon>
        <taxon>Alphaproteobacteria</taxon>
        <taxon>Hyphomicrobiales</taxon>
        <taxon>Aurantimonadaceae</taxon>
        <taxon>Jiella</taxon>
    </lineage>
</organism>
<sequence length="585" mass="63132">MASRRGIRERFRRVRLVAALVVASLSLTAIWLVASIQADAARIAVGREAVETLAVQRETLTGVLDKYRLLPPLLARQQDVAGLFRQEPDTGEHERARLKAREVASLSGAKDVAFLYPDGDVLASAHGFFLDRSPDREALIEAVRQGRLGRAAIAIDSDERAYAFASGVRTGLTLIGIVVVYVGFDEIEATWSLSTNPIFVTDPAGTIFLTNQPRWRLKPLHEIADDGLPERRFRVGSMAIPYLDLVRDLPLLDWRLHVLADARPVMEARLTGGLIAALAALLGAALVALVVWRRERAVLGRRAERVAALRLERLVRDRTRALNATNRSLSSEIAERRQAEDRLRKAQADLVQAAKLAALGQMSAALSHEFNQPLAAIATYAENAGEFLARGRGDLAGDNLKRIGQMVERMAELSRTLLSFARKPGTSTMPVPLAAVLDEAMILVGPRARKEGVALVVDERLRAVDVVGGRTRLSQIFVNLANNAIDALAGRPGAEIRVDLEDAGETVVVLVSDNGPGIPEEIGGAVFEPFFTTKETGSGIGIGLSIAYSIAKDFGGSIALRDGPQGGCIFAVSLRAAAAERQAAE</sequence>
<evidence type="ECO:0000256" key="11">
    <source>
        <dbReference type="ARBA" id="ARBA00022840"/>
    </source>
</evidence>
<dbReference type="Proteomes" id="UP000469011">
    <property type="component" value="Unassembled WGS sequence"/>
</dbReference>
<dbReference type="RefSeq" id="WP_163461056.1">
    <property type="nucleotide sequence ID" value="NZ_JAAAMG010000002.1"/>
</dbReference>
<dbReference type="InterPro" id="IPR017055">
    <property type="entry name" value="Sig_transdc_His_kinase_DctB"/>
</dbReference>
<evidence type="ECO:0000259" key="19">
    <source>
        <dbReference type="PROSITE" id="PS50109"/>
    </source>
</evidence>
<keyword evidence="11" id="KW-0067">ATP-binding</keyword>
<dbReference type="InterPro" id="IPR036890">
    <property type="entry name" value="HATPase_C_sf"/>
</dbReference>
<dbReference type="PROSITE" id="PS50109">
    <property type="entry name" value="HIS_KIN"/>
    <property type="match status" value="1"/>
</dbReference>
<keyword evidence="9" id="KW-0547">Nucleotide-binding</keyword>
<comment type="subcellular location">
    <subcellularLocation>
        <location evidence="2">Cell inner membrane</location>
        <topology evidence="2">Multi-pass membrane protein</topology>
    </subcellularLocation>
</comment>
<gene>
    <name evidence="20" type="ORF">GTK09_03155</name>
</gene>
<keyword evidence="8 18" id="KW-0812">Transmembrane</keyword>
<feature type="coiled-coil region" evidence="17">
    <location>
        <begin position="329"/>
        <end position="356"/>
    </location>
</feature>
<dbReference type="Pfam" id="PF02518">
    <property type="entry name" value="HATPase_c"/>
    <property type="match status" value="1"/>
</dbReference>
<proteinExistence type="predicted"/>
<dbReference type="Gene3D" id="1.10.287.130">
    <property type="match status" value="1"/>
</dbReference>
<keyword evidence="10 20" id="KW-0418">Kinase</keyword>
<dbReference type="SMART" id="SM00388">
    <property type="entry name" value="HisKA"/>
    <property type="match status" value="1"/>
</dbReference>
<dbReference type="InterPro" id="IPR003594">
    <property type="entry name" value="HATPase_dom"/>
</dbReference>
<comment type="catalytic activity">
    <reaction evidence="1">
        <text>ATP + protein L-histidine = ADP + protein N-phospho-L-histidine.</text>
        <dbReference type="EC" id="2.7.13.3"/>
    </reaction>
</comment>
<protein>
    <recommendedName>
        <fullName evidence="16">C4-dicarboxylate transport sensor protein DctB</fullName>
        <ecNumber evidence="3">2.7.13.3</ecNumber>
    </recommendedName>
</protein>
<dbReference type="PRINTS" id="PR00344">
    <property type="entry name" value="BCTRLSENSOR"/>
</dbReference>
<keyword evidence="21" id="KW-1185">Reference proteome</keyword>
<name>A0A6N9T049_9HYPH</name>
<feature type="domain" description="Histidine kinase" evidence="19">
    <location>
        <begin position="365"/>
        <end position="578"/>
    </location>
</feature>
<dbReference type="EMBL" id="JAAAMG010000002">
    <property type="protein sequence ID" value="NDW03416.1"/>
    <property type="molecule type" value="Genomic_DNA"/>
</dbReference>
<accession>A0A6N9T049</accession>
<evidence type="ECO:0000313" key="20">
    <source>
        <dbReference type="EMBL" id="NDW03416.1"/>
    </source>
</evidence>
<keyword evidence="4" id="KW-1003">Cell membrane</keyword>
<keyword evidence="12 18" id="KW-1133">Transmembrane helix</keyword>
<evidence type="ECO:0000256" key="18">
    <source>
        <dbReference type="SAM" id="Phobius"/>
    </source>
</evidence>
<keyword evidence="14 18" id="KW-0472">Membrane</keyword>
<dbReference type="GO" id="GO:0005524">
    <property type="term" value="F:ATP binding"/>
    <property type="evidence" value="ECO:0007669"/>
    <property type="project" value="UniProtKB-KW"/>
</dbReference>
<evidence type="ECO:0000256" key="9">
    <source>
        <dbReference type="ARBA" id="ARBA00022741"/>
    </source>
</evidence>
<evidence type="ECO:0000256" key="16">
    <source>
        <dbReference type="ARBA" id="ARBA00073143"/>
    </source>
</evidence>
<feature type="transmembrane region" description="Helical" evidence="18">
    <location>
        <begin position="270"/>
        <end position="292"/>
    </location>
</feature>
<keyword evidence="6" id="KW-0597">Phosphoprotein</keyword>
<keyword evidence="5" id="KW-0997">Cell inner membrane</keyword>
<evidence type="ECO:0000256" key="1">
    <source>
        <dbReference type="ARBA" id="ARBA00000085"/>
    </source>
</evidence>
<comment type="function">
    <text evidence="15">Member of the two-component regulatory system DctB/DctD involved in the transport of C4-dicarboxylates. DctB functions as a membrane-associated protein kinase that phosphorylates DctD in response to environmental signals.</text>
</comment>
<dbReference type="FunFam" id="1.10.287.130:FF:000049">
    <property type="entry name" value="C4-dicarboxylate transport sensor protein DctB"/>
    <property type="match status" value="1"/>
</dbReference>
<keyword evidence="13" id="KW-0902">Two-component regulatory system</keyword>
<dbReference type="SUPFAM" id="SSF55874">
    <property type="entry name" value="ATPase domain of HSP90 chaperone/DNA topoisomerase II/histidine kinase"/>
    <property type="match status" value="1"/>
</dbReference>
<evidence type="ECO:0000256" key="15">
    <source>
        <dbReference type="ARBA" id="ARBA00059004"/>
    </source>
</evidence>
<evidence type="ECO:0000256" key="13">
    <source>
        <dbReference type="ARBA" id="ARBA00023012"/>
    </source>
</evidence>
<dbReference type="SMART" id="SM00387">
    <property type="entry name" value="HATPase_c"/>
    <property type="match status" value="1"/>
</dbReference>
<dbReference type="InterPro" id="IPR004358">
    <property type="entry name" value="Sig_transdc_His_kin-like_C"/>
</dbReference>
<keyword evidence="17" id="KW-0175">Coiled coil</keyword>
<evidence type="ECO:0000256" key="6">
    <source>
        <dbReference type="ARBA" id="ARBA00022553"/>
    </source>
</evidence>